<sequence length="511" mass="56540">MRPWDGACAGMQGRRKLGVPRENPPVSGVVQHDSHMRKSGGEPAGYQDRIARSGRRALQPLRHRGPSSTTRGQVEVVAHTIQMFEAGHANLTSSNGETGSLRGNAPAVYHRPPSPPGVSHNTTHSGPLAIEFAHRLSGASRRAAEGYENKVRYDGAEATNAGGAGRADAPLRLPIDTPLLRSFSGELAWIALSGKGSTPPANFLLHVRDRSRLKVAIHRHIHLFYNLWTLRVQAAHDKVVDRRKGKWGLISIQSSEVPACNPATCRPPPPHHPPRRSAAVERRPVSMAYSCSLRPRRLPLWRGRRARYTQRACENKPAHLIPSPPFTPPYSLCQRAHVAEIDGGAFLCRRTKPRPHPALTKKKRKRKEYHFAWRLQMPRTRGGICWKWNLTTRSRERSRENPSTSDIVRHVSKLRESGVTRPEIEPATAAPAKRRVATFRWPVAGGIERVYAPLYAHLLCGTGPPPGAGGTSLVTGRRQRTWCTLRDSRAVTHPSAHAWSGNTLSPPSSFT</sequence>
<reference evidence="2 3" key="1">
    <citation type="submission" date="2023-02" db="EMBL/GenBank/DDBJ databases">
        <title>LHISI_Scaffold_Assembly.</title>
        <authorList>
            <person name="Stuart O.P."/>
            <person name="Cleave R."/>
            <person name="Magrath M.J.L."/>
            <person name="Mikheyev A.S."/>
        </authorList>
    </citation>
    <scope>NUCLEOTIDE SEQUENCE [LARGE SCALE GENOMIC DNA]</scope>
    <source>
        <strain evidence="2">Daus_M_001</strain>
        <tissue evidence="2">Leg muscle</tissue>
    </source>
</reference>
<organism evidence="2 3">
    <name type="scientific">Dryococelus australis</name>
    <dbReference type="NCBI Taxonomy" id="614101"/>
    <lineage>
        <taxon>Eukaryota</taxon>
        <taxon>Metazoa</taxon>
        <taxon>Ecdysozoa</taxon>
        <taxon>Arthropoda</taxon>
        <taxon>Hexapoda</taxon>
        <taxon>Insecta</taxon>
        <taxon>Pterygota</taxon>
        <taxon>Neoptera</taxon>
        <taxon>Polyneoptera</taxon>
        <taxon>Phasmatodea</taxon>
        <taxon>Verophasmatodea</taxon>
        <taxon>Anareolatae</taxon>
        <taxon>Phasmatidae</taxon>
        <taxon>Eurycanthinae</taxon>
        <taxon>Dryococelus</taxon>
    </lineage>
</organism>
<dbReference type="EMBL" id="JARBHB010000011">
    <property type="protein sequence ID" value="KAJ8872328.1"/>
    <property type="molecule type" value="Genomic_DNA"/>
</dbReference>
<gene>
    <name evidence="2" type="ORF">PR048_025932</name>
</gene>
<evidence type="ECO:0000256" key="1">
    <source>
        <dbReference type="SAM" id="MobiDB-lite"/>
    </source>
</evidence>
<proteinExistence type="predicted"/>
<feature type="region of interest" description="Disordered" evidence="1">
    <location>
        <begin position="260"/>
        <end position="280"/>
    </location>
</feature>
<comment type="caution">
    <text evidence="2">The sequence shown here is derived from an EMBL/GenBank/DDBJ whole genome shotgun (WGS) entry which is preliminary data.</text>
</comment>
<accession>A0ABQ9GJX4</accession>
<keyword evidence="3" id="KW-1185">Reference proteome</keyword>
<evidence type="ECO:0000313" key="3">
    <source>
        <dbReference type="Proteomes" id="UP001159363"/>
    </source>
</evidence>
<evidence type="ECO:0000313" key="2">
    <source>
        <dbReference type="EMBL" id="KAJ8872328.1"/>
    </source>
</evidence>
<dbReference type="Proteomes" id="UP001159363">
    <property type="component" value="Chromosome 10"/>
</dbReference>
<feature type="region of interest" description="Disordered" evidence="1">
    <location>
        <begin position="1"/>
        <end position="23"/>
    </location>
</feature>
<protein>
    <submittedName>
        <fullName evidence="2">Uncharacterized protein</fullName>
    </submittedName>
</protein>
<name>A0ABQ9GJX4_9NEOP</name>